<comment type="subcellular location">
    <subcellularLocation>
        <location evidence="1">Membrane</location>
        <topology evidence="1">Multi-pass membrane protein</topology>
    </subcellularLocation>
</comment>
<feature type="transmembrane region" description="Helical" evidence="6">
    <location>
        <begin position="283"/>
        <end position="301"/>
    </location>
</feature>
<comment type="similarity">
    <text evidence="2">Belongs to the EamA transporter family.</text>
</comment>
<dbReference type="InterPro" id="IPR000620">
    <property type="entry name" value="EamA_dom"/>
</dbReference>
<evidence type="ECO:0000256" key="4">
    <source>
        <dbReference type="ARBA" id="ARBA00022989"/>
    </source>
</evidence>
<dbReference type="Proteomes" id="UP000248724">
    <property type="component" value="Unassembled WGS sequence"/>
</dbReference>
<sequence>MTTLVRPPVLQRVGGGVVAAFAAVYIIWGSTYFFIKVAVETLPPLLMSGVRFLIAGAALLAVTSRMRGAARDPIGWRQWRATAITGGLLLLGGNGGVAFGEQYVPSGVVALEVATVPLFIALFGAVALGRRLGRIAVGGIVIGLLGTAVLLRPGAGGGGDLGHMLLVLASPLSWAIGSLYATRGPVPKRALVATGMEMLCGGALLLVVGMLTGEGSALHLGQVSLASWLSVLYLIVFGSLVAFSAYVWLLTKVPTTAVATYAYVNPLVAVLLGWAFLGERITGQTLLAAALIVVAVAVILTQPPAAARARPDVPGADAV</sequence>
<feature type="domain" description="EamA" evidence="7">
    <location>
        <begin position="21"/>
        <end position="151"/>
    </location>
</feature>
<evidence type="ECO:0000313" key="9">
    <source>
        <dbReference type="EMBL" id="PZR83079.1"/>
    </source>
</evidence>
<evidence type="ECO:0000313" key="8">
    <source>
        <dbReference type="EMBL" id="MBJ7595738.1"/>
    </source>
</evidence>
<evidence type="ECO:0000313" key="10">
    <source>
        <dbReference type="Proteomes" id="UP000248724"/>
    </source>
</evidence>
<feature type="transmembrane region" description="Helical" evidence="6">
    <location>
        <begin position="161"/>
        <end position="181"/>
    </location>
</feature>
<keyword evidence="3 6" id="KW-0812">Transmembrane</keyword>
<gene>
    <name evidence="9" type="ORF">DLM65_02700</name>
    <name evidence="8" type="ORF">JF886_12920</name>
</gene>
<dbReference type="PANTHER" id="PTHR32322">
    <property type="entry name" value="INNER MEMBRANE TRANSPORTER"/>
    <property type="match status" value="1"/>
</dbReference>
<feature type="transmembrane region" description="Helical" evidence="6">
    <location>
        <begin position="106"/>
        <end position="128"/>
    </location>
</feature>
<evidence type="ECO:0000256" key="6">
    <source>
        <dbReference type="SAM" id="Phobius"/>
    </source>
</evidence>
<name>A0A2W5ZCD0_9BACT</name>
<dbReference type="AlphaFoldDB" id="A0A2W5ZCD0"/>
<evidence type="ECO:0000256" key="3">
    <source>
        <dbReference type="ARBA" id="ARBA00022692"/>
    </source>
</evidence>
<keyword evidence="4 6" id="KW-1133">Transmembrane helix</keyword>
<evidence type="ECO:0000256" key="5">
    <source>
        <dbReference type="ARBA" id="ARBA00023136"/>
    </source>
</evidence>
<keyword evidence="5 6" id="KW-0472">Membrane</keyword>
<dbReference type="RefSeq" id="WP_337313115.1">
    <property type="nucleotide sequence ID" value="NZ_JAEKNS010000131.1"/>
</dbReference>
<dbReference type="Pfam" id="PF00892">
    <property type="entry name" value="EamA"/>
    <property type="match status" value="2"/>
</dbReference>
<protein>
    <submittedName>
        <fullName evidence="8">EamA family transporter</fullName>
    </submittedName>
</protein>
<comment type="caution">
    <text evidence="9">The sequence shown here is derived from an EMBL/GenBank/DDBJ whole genome shotgun (WGS) entry which is preliminary data.</text>
</comment>
<feature type="transmembrane region" description="Helical" evidence="6">
    <location>
        <begin position="190"/>
        <end position="211"/>
    </location>
</feature>
<reference evidence="9 10" key="1">
    <citation type="journal article" date="2017" name="Nature">
        <title>Atmospheric trace gases support primary production in Antarctic desert surface soil.</title>
        <authorList>
            <person name="Ji M."/>
            <person name="Greening C."/>
            <person name="Vanwonterghem I."/>
            <person name="Carere C.R."/>
            <person name="Bay S.K."/>
            <person name="Steen J.A."/>
            <person name="Montgomery K."/>
            <person name="Lines T."/>
            <person name="Beardall J."/>
            <person name="van Dorst J."/>
            <person name="Snape I."/>
            <person name="Stott M.B."/>
            <person name="Hugenholtz P."/>
            <person name="Ferrari B.C."/>
        </authorList>
    </citation>
    <scope>NUCLEOTIDE SEQUENCE [LARGE SCALE GENOMIC DNA]</scope>
    <source>
        <strain evidence="9">RRmetagenome_bin12</strain>
    </source>
</reference>
<evidence type="ECO:0000256" key="2">
    <source>
        <dbReference type="ARBA" id="ARBA00007362"/>
    </source>
</evidence>
<feature type="transmembrane region" description="Helical" evidence="6">
    <location>
        <begin position="83"/>
        <end position="100"/>
    </location>
</feature>
<dbReference type="SUPFAM" id="SSF103481">
    <property type="entry name" value="Multidrug resistance efflux transporter EmrE"/>
    <property type="match status" value="2"/>
</dbReference>
<evidence type="ECO:0000313" key="11">
    <source>
        <dbReference type="Proteomes" id="UP000606991"/>
    </source>
</evidence>
<feature type="transmembrane region" description="Helical" evidence="6">
    <location>
        <begin position="231"/>
        <end position="251"/>
    </location>
</feature>
<feature type="transmembrane region" description="Helical" evidence="6">
    <location>
        <begin position="12"/>
        <end position="35"/>
    </location>
</feature>
<dbReference type="Proteomes" id="UP000606991">
    <property type="component" value="Unassembled WGS sequence"/>
</dbReference>
<dbReference type="GO" id="GO:0016020">
    <property type="term" value="C:membrane"/>
    <property type="evidence" value="ECO:0007669"/>
    <property type="project" value="UniProtKB-SubCell"/>
</dbReference>
<reference evidence="9" key="2">
    <citation type="submission" date="2018-05" db="EMBL/GenBank/DDBJ databases">
        <authorList>
            <person name="Ferrari B."/>
        </authorList>
    </citation>
    <scope>NUCLEOTIDE SEQUENCE</scope>
    <source>
        <strain evidence="9">RRmetagenome_bin12</strain>
    </source>
</reference>
<accession>A0A2W5ZCD0</accession>
<proteinExistence type="inferred from homology"/>
<evidence type="ECO:0000256" key="1">
    <source>
        <dbReference type="ARBA" id="ARBA00004141"/>
    </source>
</evidence>
<reference evidence="8 11" key="3">
    <citation type="submission" date="2020-10" db="EMBL/GenBank/DDBJ databases">
        <title>Ca. Dormibacterota MAGs.</title>
        <authorList>
            <person name="Montgomery K."/>
        </authorList>
    </citation>
    <scope>NUCLEOTIDE SEQUENCE [LARGE SCALE GENOMIC DNA]</scope>
    <source>
        <strain evidence="8">SC8812_S17_18</strain>
    </source>
</reference>
<dbReference type="EMBL" id="QHBU01000046">
    <property type="protein sequence ID" value="PZR83079.1"/>
    <property type="molecule type" value="Genomic_DNA"/>
</dbReference>
<dbReference type="Gene3D" id="1.10.3730.20">
    <property type="match status" value="1"/>
</dbReference>
<organism evidence="9 10">
    <name type="scientific">Candidatus Aeolococcus gillhamiae</name>
    <dbReference type="NCBI Taxonomy" id="3127015"/>
    <lineage>
        <taxon>Bacteria</taxon>
        <taxon>Bacillati</taxon>
        <taxon>Candidatus Dormiibacterota</taxon>
        <taxon>Candidatus Dormibacteria</taxon>
        <taxon>Candidatus Aeolococcales</taxon>
        <taxon>Candidatus Aeolococcaceae</taxon>
        <taxon>Candidatus Aeolococcus</taxon>
    </lineage>
</organism>
<feature type="transmembrane region" description="Helical" evidence="6">
    <location>
        <begin position="41"/>
        <end position="62"/>
    </location>
</feature>
<accession>A0A934K2Q7</accession>
<dbReference type="EMBL" id="JAEKNS010000131">
    <property type="protein sequence ID" value="MBJ7595738.1"/>
    <property type="molecule type" value="Genomic_DNA"/>
</dbReference>
<feature type="transmembrane region" description="Helical" evidence="6">
    <location>
        <begin position="135"/>
        <end position="155"/>
    </location>
</feature>
<feature type="domain" description="EamA" evidence="7">
    <location>
        <begin position="164"/>
        <end position="300"/>
    </location>
</feature>
<feature type="transmembrane region" description="Helical" evidence="6">
    <location>
        <begin position="258"/>
        <end position="277"/>
    </location>
</feature>
<dbReference type="InterPro" id="IPR050638">
    <property type="entry name" value="AA-Vitamin_Transporters"/>
</dbReference>
<dbReference type="InterPro" id="IPR037185">
    <property type="entry name" value="EmrE-like"/>
</dbReference>
<evidence type="ECO:0000259" key="7">
    <source>
        <dbReference type="Pfam" id="PF00892"/>
    </source>
</evidence>
<dbReference type="PANTHER" id="PTHR32322:SF2">
    <property type="entry name" value="EAMA DOMAIN-CONTAINING PROTEIN"/>
    <property type="match status" value="1"/>
</dbReference>